<evidence type="ECO:0000256" key="21">
    <source>
        <dbReference type="SAM" id="MobiDB-lite"/>
    </source>
</evidence>
<feature type="transmembrane region" description="Helical" evidence="22">
    <location>
        <begin position="321"/>
        <end position="338"/>
    </location>
</feature>
<feature type="transmembrane region" description="Helical" evidence="22">
    <location>
        <begin position="350"/>
        <end position="374"/>
    </location>
</feature>
<evidence type="ECO:0000256" key="18">
    <source>
        <dbReference type="ARBA" id="ARBA00023221"/>
    </source>
</evidence>
<evidence type="ECO:0000256" key="14">
    <source>
        <dbReference type="ARBA" id="ARBA00023121"/>
    </source>
</evidence>
<evidence type="ECO:0000256" key="16">
    <source>
        <dbReference type="ARBA" id="ARBA00023166"/>
    </source>
</evidence>
<evidence type="ECO:0000256" key="10">
    <source>
        <dbReference type="ARBA" id="ARBA00022824"/>
    </source>
</evidence>
<keyword evidence="17" id="KW-0325">Glycoprotein</keyword>
<feature type="region of interest" description="Disordered" evidence="21">
    <location>
        <begin position="1315"/>
        <end position="1393"/>
    </location>
</feature>
<sequence>MDSVRSLVRPAAWDRQLQAIHSALESLSSGAFYRHGLFCASHPYVTLFFSFVLLFFLSSPIVHQLHVNLVQTQPATKPVLFWETTSPHTSIYRDRIHEKYGTVPFLRLEQIVINVTQAPTSDGLAAVRGAVDRKFLDYAMDLQQKISVSIAEFGEAVEGRPAVGSATRKYTLSDICYKPHGSDRCLVHSPLEYWASDAGRFKTDRDYLSTLSNTSVLSSLGIPIPLPSVFGGVRLDGMTGSIVGAESLLITYFLIERNTENNYGESISDVWDKLWDGVTLPADRSGTPSLPAPVACRADGEPKLLYYEFGRSSSLFTGESLVLGVMYLIVFLYISLVLGKVDLVKSKFALGFGAVVTVFSGLIMSVGLCSMLGVKTSLVPWEALPFLIIVVGVENISVLTNAVVKTSLDLPVKERVGLGLSKVGASMTLSLGGEMLLLLIASTTSIPALQEFCLFAAVSIVMDYFMQITFFITILSIDIRRLELSDLHKLRQAQSVTSAPRLSSATTYTPPGESPPEILEAAPRRRPHWASYLIIMVIVLLLGFGLSGSSSPMAGREKDISAAASSQENRRVPLISALSAASCENSMCSTADAFWHVIDPDRSAKYVEIRPSTFIMFDMAALGSKQGNLSAASQKTAQPNDSTRGGWKLSSLREPSRTRRFMTDAHPAIFMVTIVSLLLACVLLLVLLSGLTLMCMRMRRPFRRKYLMAGTAQDSCPRMSFDNRTWERSGSRSVLTIPCGDYDEVDAVTMVGDSVAWISSKTRVGYAFGREECRRRSIPRRRRGRRRGRIEVLATHAAGHETIMAIGTEFGWVEIWNLDSRSLLVEDSGPTCAAVTRLLFGTVDGSLRCFVGRADGTVSVLLAFPRVGGIDNDDGTVTFEHRHSGAIRDMYLNQRGFLYTASDDATACCWAASRNAHGTIEWAFSCLLSAHSARLTALACDPAADLLATGDADGDIFVWSTRTGRPLAQILNGRRRRRRRKDSDASERKGHRGAVTALCFAPVQGLGARNVLRRVLCSAGADELVNVWEFSFGSMQDHEASSSVVAALNRNRSSSAPTPAPRSFSSGSAGRRDSRGSDVSSGSSNGRPLRPLSSGGPYDADDDAALMGSTSGAAVVNLKHLGSIRQPGCTAITICGSLIAGVRTVPIPKPGTDSFWTTWSRKFGWDRSSHADPSWSRDVPTQPAPTLRAERGQEWAWQVWMTDVSAWEAGPQPVRSVVIGRDHLRGLGSRRAEADDDVSDEGDSTSGSSSSGRRKSSSGSSSAASAAPTTHSALGGIGGVRRRPRMADDSNSIGAGAAGDELGVRVATARRASVGLRSQPLDEHTQSTGGARVSVSSSGSDGPSTASTFNETSDSESADSASDQEEDDEDESDASDYGPSAATRHADDDNTEEDELQHLPVLQVQSIAVSDAGVAVAFGTTVKLLLFGGDTGSEMITNGGRHMAGDWKSFHDRDHGGPLSGKVHLA</sequence>
<keyword evidence="16" id="KW-1207">Sterol metabolism</keyword>
<feature type="compositionally biased region" description="Low complexity" evidence="21">
    <location>
        <begin position="1052"/>
        <end position="1069"/>
    </location>
</feature>
<dbReference type="GO" id="GO:0032936">
    <property type="term" value="C:SREBP-SCAP complex"/>
    <property type="evidence" value="ECO:0007669"/>
    <property type="project" value="TreeGrafter"/>
</dbReference>
<proteinExistence type="inferred from homology"/>
<dbReference type="InterPro" id="IPR053956">
    <property type="entry name" value="NPC1_MLD"/>
</dbReference>
<dbReference type="InterPro" id="IPR053958">
    <property type="entry name" value="HMGCR/SNAP/NPC1-like_SSD"/>
</dbReference>
<comment type="subcellular location">
    <subcellularLocation>
        <location evidence="2">Cytoplasmic vesicle</location>
        <location evidence="2">COPII-coated vesicle membrane</location>
        <topology evidence="2">Multi-pass membrane protein</topology>
    </subcellularLocation>
    <subcellularLocation>
        <location evidence="1">Endoplasmic reticulum membrane</location>
        <topology evidence="1">Multi-pass membrane protein</topology>
    </subcellularLocation>
    <subcellularLocation>
        <location evidence="3">Golgi apparatus membrane</location>
        <topology evidence="3">Multi-pass membrane protein</topology>
    </subcellularLocation>
</comment>
<evidence type="ECO:0000256" key="9">
    <source>
        <dbReference type="ARBA" id="ARBA00022737"/>
    </source>
</evidence>
<keyword evidence="12" id="KW-0333">Golgi apparatus</keyword>
<evidence type="ECO:0000256" key="6">
    <source>
        <dbReference type="ARBA" id="ARBA00022548"/>
    </source>
</evidence>
<evidence type="ECO:0000313" key="24">
    <source>
        <dbReference type="EMBL" id="KAJ3173362.1"/>
    </source>
</evidence>
<keyword evidence="15 22" id="KW-0472">Membrane</keyword>
<keyword evidence="13" id="KW-0443">Lipid metabolism</keyword>
<keyword evidence="10" id="KW-0256">Endoplasmic reticulum</keyword>
<protein>
    <recommendedName>
        <fullName evidence="5">Sterol regulatory element-binding protein cleavage-activating protein</fullName>
    </recommendedName>
</protein>
<dbReference type="GO" id="GO:0032934">
    <property type="term" value="F:sterol binding"/>
    <property type="evidence" value="ECO:0007669"/>
    <property type="project" value="InterPro"/>
</dbReference>
<dbReference type="Proteomes" id="UP001212152">
    <property type="component" value="Unassembled WGS sequence"/>
</dbReference>
<feature type="compositionally biased region" description="Acidic residues" evidence="21">
    <location>
        <begin position="1234"/>
        <end position="1243"/>
    </location>
</feature>
<organism evidence="24 25">
    <name type="scientific">Geranomyces variabilis</name>
    <dbReference type="NCBI Taxonomy" id="109894"/>
    <lineage>
        <taxon>Eukaryota</taxon>
        <taxon>Fungi</taxon>
        <taxon>Fungi incertae sedis</taxon>
        <taxon>Chytridiomycota</taxon>
        <taxon>Chytridiomycota incertae sedis</taxon>
        <taxon>Chytridiomycetes</taxon>
        <taxon>Spizellomycetales</taxon>
        <taxon>Powellomycetaceae</taxon>
        <taxon>Geranomyces</taxon>
    </lineage>
</organism>
<dbReference type="PANTHER" id="PTHR46378">
    <property type="entry name" value="STEROL REGULATORY ELEMENT-BINDING PROTEIN CLEAVAGE-ACTIVATING PROTEIN"/>
    <property type="match status" value="1"/>
</dbReference>
<comment type="function">
    <text evidence="19">Escort protein required for cholesterol as well as lipid homeostasis. Regulates export of the SCAP-SREBP complex from the endoplasmic reticulum to the Golgi upon low cholesterol, thereby regulating the processing of sterol regulatory element-binding proteins (SREBPs) SREBF1/SREBP1 and SREBF2/SREBP2. At high sterol concentrations, formation of a ternary complex with INSIG (INSIG1 or INSIG2) leads to mask the ER export signal in SCAP, promoting retention of the complex in the endoplasmic reticulum. Low sterol concentrations trigger release of INSIG, a conformational change in the SSD domain of SCAP, unmasking of the ER export signal, promoting recruitment into COPII-coated vesicles and transport of the SCAP-SREBP to the Golgi: in the Golgi, SREBPs are then processed, releasing the transcription factor fragment of SREBPs from the membrane, its import into the nucleus and up-regulation of LDLR, INSIG1 and the mevalonate pathway. Binds cholesterol via its SSD domain.</text>
</comment>
<name>A0AAD5TDP0_9FUNG</name>
<dbReference type="InterPro" id="IPR015943">
    <property type="entry name" value="WD40/YVTN_repeat-like_dom_sf"/>
</dbReference>
<feature type="region of interest" description="Disordered" evidence="21">
    <location>
        <begin position="1227"/>
        <end position="1297"/>
    </location>
</feature>
<feature type="transmembrane region" description="Helical" evidence="22">
    <location>
        <begin position="529"/>
        <end position="548"/>
    </location>
</feature>
<evidence type="ECO:0000256" key="2">
    <source>
        <dbReference type="ARBA" id="ARBA00004557"/>
    </source>
</evidence>
<keyword evidence="8 22" id="KW-0812">Transmembrane</keyword>
<dbReference type="SMART" id="SM00320">
    <property type="entry name" value="WD40"/>
    <property type="match status" value="3"/>
</dbReference>
<feature type="region of interest" description="Disordered" evidence="21">
    <location>
        <begin position="630"/>
        <end position="649"/>
    </location>
</feature>
<dbReference type="InterPro" id="IPR030225">
    <property type="entry name" value="SCAP"/>
</dbReference>
<evidence type="ECO:0000256" key="4">
    <source>
        <dbReference type="ARBA" id="ARBA00007410"/>
    </source>
</evidence>
<dbReference type="PROSITE" id="PS50082">
    <property type="entry name" value="WD_REPEATS_2"/>
    <property type="match status" value="1"/>
</dbReference>
<evidence type="ECO:0000313" key="25">
    <source>
        <dbReference type="Proteomes" id="UP001212152"/>
    </source>
</evidence>
<dbReference type="InterPro" id="IPR001680">
    <property type="entry name" value="WD40_rpt"/>
</dbReference>
<dbReference type="EMBL" id="JADGJQ010000071">
    <property type="protein sequence ID" value="KAJ3173362.1"/>
    <property type="molecule type" value="Genomic_DNA"/>
</dbReference>
<evidence type="ECO:0000256" key="8">
    <source>
        <dbReference type="ARBA" id="ARBA00022692"/>
    </source>
</evidence>
<keyword evidence="6" id="KW-0153">Cholesterol metabolism</keyword>
<feature type="repeat" description="WD" evidence="20">
    <location>
        <begin position="928"/>
        <end position="969"/>
    </location>
</feature>
<feature type="compositionally biased region" description="Acidic residues" evidence="21">
    <location>
        <begin position="1353"/>
        <end position="1374"/>
    </location>
</feature>
<dbReference type="SUPFAM" id="SSF82866">
    <property type="entry name" value="Multidrug efflux transporter AcrB transmembrane domain"/>
    <property type="match status" value="1"/>
</dbReference>
<dbReference type="InterPro" id="IPR000731">
    <property type="entry name" value="SSD"/>
</dbReference>
<evidence type="ECO:0000256" key="1">
    <source>
        <dbReference type="ARBA" id="ARBA00004477"/>
    </source>
</evidence>
<feature type="compositionally biased region" description="Low complexity" evidence="21">
    <location>
        <begin position="1327"/>
        <end position="1347"/>
    </location>
</feature>
<evidence type="ECO:0000256" key="13">
    <source>
        <dbReference type="ARBA" id="ARBA00023098"/>
    </source>
</evidence>
<feature type="transmembrane region" description="Helical" evidence="22">
    <location>
        <begin position="386"/>
        <end position="404"/>
    </location>
</feature>
<evidence type="ECO:0000256" key="20">
    <source>
        <dbReference type="PROSITE-ProRule" id="PRU00221"/>
    </source>
</evidence>
<evidence type="ECO:0000256" key="11">
    <source>
        <dbReference type="ARBA" id="ARBA00022989"/>
    </source>
</evidence>
<keyword evidence="7 20" id="KW-0853">WD repeat</keyword>
<dbReference type="PANTHER" id="PTHR46378:SF1">
    <property type="entry name" value="STEROL REGULATORY ELEMENT-BINDING PROTEIN CLEAVAGE-ACTIVATING PROTEIN"/>
    <property type="match status" value="1"/>
</dbReference>
<evidence type="ECO:0000256" key="15">
    <source>
        <dbReference type="ARBA" id="ARBA00023136"/>
    </source>
</evidence>
<keyword evidence="25" id="KW-1185">Reference proteome</keyword>
<dbReference type="SUPFAM" id="SSF50978">
    <property type="entry name" value="WD40 repeat-like"/>
    <property type="match status" value="1"/>
</dbReference>
<dbReference type="PROSITE" id="PS50156">
    <property type="entry name" value="SSD"/>
    <property type="match status" value="1"/>
</dbReference>
<dbReference type="GO" id="GO:0005789">
    <property type="term" value="C:endoplasmic reticulum membrane"/>
    <property type="evidence" value="ECO:0007669"/>
    <property type="project" value="UniProtKB-SubCell"/>
</dbReference>
<keyword evidence="18" id="KW-0753">Steroid metabolism</keyword>
<feature type="transmembrane region" description="Helical" evidence="22">
    <location>
        <begin position="454"/>
        <end position="477"/>
    </location>
</feature>
<feature type="transmembrane region" description="Helical" evidence="22">
    <location>
        <begin position="44"/>
        <end position="62"/>
    </location>
</feature>
<dbReference type="Pfam" id="PF22314">
    <property type="entry name" value="NPC1_MLD"/>
    <property type="match status" value="1"/>
</dbReference>
<gene>
    <name evidence="24" type="ORF">HDU87_007631</name>
</gene>
<evidence type="ECO:0000256" key="5">
    <source>
        <dbReference type="ARBA" id="ARBA00019541"/>
    </source>
</evidence>
<feature type="transmembrane region" description="Helical" evidence="22">
    <location>
        <begin position="668"/>
        <end position="695"/>
    </location>
</feature>
<evidence type="ECO:0000256" key="22">
    <source>
        <dbReference type="SAM" id="Phobius"/>
    </source>
</evidence>
<dbReference type="GO" id="GO:0045540">
    <property type="term" value="P:regulation of cholesterol biosynthetic process"/>
    <property type="evidence" value="ECO:0007669"/>
    <property type="project" value="TreeGrafter"/>
</dbReference>
<feature type="region of interest" description="Disordered" evidence="21">
    <location>
        <begin position="1051"/>
        <end position="1104"/>
    </location>
</feature>
<feature type="compositionally biased region" description="Low complexity" evidence="21">
    <location>
        <begin position="1077"/>
        <end position="1087"/>
    </location>
</feature>
<evidence type="ECO:0000256" key="19">
    <source>
        <dbReference type="ARBA" id="ARBA00045958"/>
    </source>
</evidence>
<dbReference type="Pfam" id="PF00400">
    <property type="entry name" value="WD40"/>
    <property type="match status" value="1"/>
</dbReference>
<evidence type="ECO:0000256" key="17">
    <source>
        <dbReference type="ARBA" id="ARBA00023180"/>
    </source>
</evidence>
<comment type="caution">
    <text evidence="24">The sequence shown here is derived from an EMBL/GenBank/DDBJ whole genome shotgun (WGS) entry which is preliminary data.</text>
</comment>
<dbReference type="Gene3D" id="2.130.10.10">
    <property type="entry name" value="YVTN repeat-like/Quinoprotein amine dehydrogenase"/>
    <property type="match status" value="1"/>
</dbReference>
<evidence type="ECO:0000256" key="7">
    <source>
        <dbReference type="ARBA" id="ARBA00022574"/>
    </source>
</evidence>
<keyword evidence="9" id="KW-0677">Repeat</keyword>
<dbReference type="Pfam" id="PF12349">
    <property type="entry name" value="Sterol-sensing"/>
    <property type="match status" value="1"/>
</dbReference>
<feature type="transmembrane region" description="Helical" evidence="22">
    <location>
        <begin position="416"/>
        <end position="442"/>
    </location>
</feature>
<evidence type="ECO:0000256" key="12">
    <source>
        <dbReference type="ARBA" id="ARBA00023034"/>
    </source>
</evidence>
<evidence type="ECO:0000256" key="3">
    <source>
        <dbReference type="ARBA" id="ARBA00004653"/>
    </source>
</evidence>
<feature type="domain" description="SSD" evidence="23">
    <location>
        <begin position="319"/>
        <end position="477"/>
    </location>
</feature>
<dbReference type="InterPro" id="IPR036322">
    <property type="entry name" value="WD40_repeat_dom_sf"/>
</dbReference>
<accession>A0AAD5TDP0</accession>
<feature type="compositionally biased region" description="Polar residues" evidence="21">
    <location>
        <begin position="630"/>
        <end position="643"/>
    </location>
</feature>
<evidence type="ECO:0000259" key="23">
    <source>
        <dbReference type="PROSITE" id="PS50156"/>
    </source>
</evidence>
<dbReference type="GO" id="GO:0000139">
    <property type="term" value="C:Golgi membrane"/>
    <property type="evidence" value="ECO:0007669"/>
    <property type="project" value="UniProtKB-SubCell"/>
</dbReference>
<dbReference type="GO" id="GO:0032933">
    <property type="term" value="P:SREBP signaling pathway"/>
    <property type="evidence" value="ECO:0007669"/>
    <property type="project" value="InterPro"/>
</dbReference>
<keyword evidence="11 22" id="KW-1133">Transmembrane helix</keyword>
<comment type="similarity">
    <text evidence="4">Belongs to the WD repeat SCAP family.</text>
</comment>
<dbReference type="GO" id="GO:0008203">
    <property type="term" value="P:cholesterol metabolic process"/>
    <property type="evidence" value="ECO:0007669"/>
    <property type="project" value="UniProtKB-KW"/>
</dbReference>
<reference evidence="24" key="1">
    <citation type="submission" date="2020-05" db="EMBL/GenBank/DDBJ databases">
        <title>Phylogenomic resolution of chytrid fungi.</title>
        <authorList>
            <person name="Stajich J.E."/>
            <person name="Amses K."/>
            <person name="Simmons R."/>
            <person name="Seto K."/>
            <person name="Myers J."/>
            <person name="Bonds A."/>
            <person name="Quandt C.A."/>
            <person name="Barry K."/>
            <person name="Liu P."/>
            <person name="Grigoriev I."/>
            <person name="Longcore J.E."/>
            <person name="James T.Y."/>
        </authorList>
    </citation>
    <scope>NUCLEOTIDE SEQUENCE</scope>
    <source>
        <strain evidence="24">JEL0379</strain>
    </source>
</reference>
<keyword evidence="14" id="KW-0446">Lipid-binding</keyword>
<dbReference type="GO" id="GO:0012507">
    <property type="term" value="C:ER to Golgi transport vesicle membrane"/>
    <property type="evidence" value="ECO:0007669"/>
    <property type="project" value="UniProtKB-SubCell"/>
</dbReference>
<dbReference type="PROSITE" id="PS50294">
    <property type="entry name" value="WD_REPEATS_REGION"/>
    <property type="match status" value="1"/>
</dbReference>
<feature type="compositionally biased region" description="Low complexity" evidence="21">
    <location>
        <begin position="1244"/>
        <end position="1267"/>
    </location>
</feature>